<evidence type="ECO:0000313" key="4">
    <source>
        <dbReference type="EMBL" id="VDP94854.1"/>
    </source>
</evidence>
<dbReference type="PANTHER" id="PTHR46143:SF1">
    <property type="entry name" value="CALPAIN-7"/>
    <property type="match status" value="1"/>
</dbReference>
<keyword evidence="3" id="KW-0788">Thiol protease</keyword>
<keyword evidence="1" id="KW-0645">Protease</keyword>
<proteinExistence type="predicted"/>
<evidence type="ECO:0000256" key="2">
    <source>
        <dbReference type="ARBA" id="ARBA00022801"/>
    </source>
</evidence>
<dbReference type="OrthoDB" id="167576at2759"/>
<evidence type="ECO:0000313" key="5">
    <source>
        <dbReference type="Proteomes" id="UP000272942"/>
    </source>
</evidence>
<gene>
    <name evidence="4" type="ORF">ECPE_LOCUS17554</name>
</gene>
<name>A0A183BEB9_9TREM</name>
<sequence length="253" mass="29057">MYCSYCALVLLNRFKVVRQRRKPIDENILGYFTSIHPFYRPNVLLAYVCSRAPSWLAGEGPKKDSYSSANNPQYNLEVRSTVEAPIWILLTRHITDKADFADNKEFIAVVVYKNITSRKVYYPYDPEPFRDSVRINSPHCLVQLLQDAGTVNYTLVISQYEKSNTIHYTLRVYSTAPFVLCKILDPYKVEKQVNVLHSPIAHFLLITHPICLLDLTSRTQACYPLGHRAADQTVFVFPFTFWGSFQPSHNPGG</sequence>
<accession>A0A183BEB9</accession>
<dbReference type="SUPFAM" id="SSF49758">
    <property type="entry name" value="Calpain large subunit, middle domain (domain III)"/>
    <property type="match status" value="1"/>
</dbReference>
<keyword evidence="2" id="KW-0378">Hydrolase</keyword>
<dbReference type="Proteomes" id="UP000272942">
    <property type="component" value="Unassembled WGS sequence"/>
</dbReference>
<dbReference type="InterPro" id="IPR036213">
    <property type="entry name" value="Calpain_III_sf"/>
</dbReference>
<dbReference type="WBParaSite" id="ECPE_0001759901-mRNA-1">
    <property type="protein sequence ID" value="ECPE_0001759901-mRNA-1"/>
    <property type="gene ID" value="ECPE_0001759901"/>
</dbReference>
<organism evidence="6">
    <name type="scientific">Echinostoma caproni</name>
    <dbReference type="NCBI Taxonomy" id="27848"/>
    <lineage>
        <taxon>Eukaryota</taxon>
        <taxon>Metazoa</taxon>
        <taxon>Spiralia</taxon>
        <taxon>Lophotrochozoa</taxon>
        <taxon>Platyhelminthes</taxon>
        <taxon>Trematoda</taxon>
        <taxon>Digenea</taxon>
        <taxon>Plagiorchiida</taxon>
        <taxon>Echinostomata</taxon>
        <taxon>Echinostomatoidea</taxon>
        <taxon>Echinostomatidae</taxon>
        <taxon>Echinostoma</taxon>
    </lineage>
</organism>
<protein>
    <submittedName>
        <fullName evidence="6">Calpain_III domain-containing protein</fullName>
    </submittedName>
</protein>
<dbReference type="AlphaFoldDB" id="A0A183BEB9"/>
<evidence type="ECO:0000256" key="3">
    <source>
        <dbReference type="ARBA" id="ARBA00022807"/>
    </source>
</evidence>
<dbReference type="InterPro" id="IPR051297">
    <property type="entry name" value="PalB/RIM13"/>
</dbReference>
<dbReference type="GO" id="GO:0004197">
    <property type="term" value="F:cysteine-type endopeptidase activity"/>
    <property type="evidence" value="ECO:0007669"/>
    <property type="project" value="TreeGrafter"/>
</dbReference>
<dbReference type="EMBL" id="UZAN01069979">
    <property type="protein sequence ID" value="VDP94854.1"/>
    <property type="molecule type" value="Genomic_DNA"/>
</dbReference>
<dbReference type="PANTHER" id="PTHR46143">
    <property type="entry name" value="CALPAIN-7"/>
    <property type="match status" value="1"/>
</dbReference>
<evidence type="ECO:0000313" key="6">
    <source>
        <dbReference type="WBParaSite" id="ECPE_0001759901-mRNA-1"/>
    </source>
</evidence>
<reference evidence="6" key="1">
    <citation type="submission" date="2016-06" db="UniProtKB">
        <authorList>
            <consortium name="WormBaseParasite"/>
        </authorList>
    </citation>
    <scope>IDENTIFICATION</scope>
</reference>
<dbReference type="GO" id="GO:0006508">
    <property type="term" value="P:proteolysis"/>
    <property type="evidence" value="ECO:0007669"/>
    <property type="project" value="UniProtKB-KW"/>
</dbReference>
<reference evidence="4 5" key="2">
    <citation type="submission" date="2018-11" db="EMBL/GenBank/DDBJ databases">
        <authorList>
            <consortium name="Pathogen Informatics"/>
        </authorList>
    </citation>
    <scope>NUCLEOTIDE SEQUENCE [LARGE SCALE GENOMIC DNA]</scope>
    <source>
        <strain evidence="4 5">Egypt</strain>
    </source>
</reference>
<keyword evidence="5" id="KW-1185">Reference proteome</keyword>
<evidence type="ECO:0000256" key="1">
    <source>
        <dbReference type="ARBA" id="ARBA00022670"/>
    </source>
</evidence>
<dbReference type="Gene3D" id="2.60.120.380">
    <property type="match status" value="1"/>
</dbReference>